<feature type="active site" evidence="2">
    <location>
        <position position="26"/>
    </location>
</feature>
<feature type="active site" description="Proton acceptor" evidence="2">
    <location>
        <position position="74"/>
    </location>
</feature>
<feature type="binding site" evidence="2">
    <location>
        <position position="26"/>
    </location>
    <ligand>
        <name>Mg(2+)</name>
        <dbReference type="ChEBI" id="CHEBI:18420"/>
    </ligand>
</feature>
<dbReference type="FunFam" id="3.40.1180.10:FF:000001">
    <property type="entry name" value="(2E,6E)-farnesyl-diphosphate-specific ditrans,polycis-undecaprenyl-diphosphate synthase"/>
    <property type="match status" value="1"/>
</dbReference>
<dbReference type="InterPro" id="IPR036424">
    <property type="entry name" value="UPP_synth-like_sf"/>
</dbReference>
<dbReference type="Pfam" id="PF01255">
    <property type="entry name" value="Prenyltransf"/>
    <property type="match status" value="1"/>
</dbReference>
<dbReference type="GO" id="GO:0016094">
    <property type="term" value="P:polyprenol biosynthetic process"/>
    <property type="evidence" value="ECO:0007669"/>
    <property type="project" value="TreeGrafter"/>
</dbReference>
<dbReference type="InterPro" id="IPR018520">
    <property type="entry name" value="UPP_synth-like_CS"/>
</dbReference>
<dbReference type="PROSITE" id="PS01066">
    <property type="entry name" value="UPP_SYNTHASE"/>
    <property type="match status" value="1"/>
</dbReference>
<feature type="binding site" evidence="2">
    <location>
        <position position="39"/>
    </location>
    <ligand>
        <name>substrate</name>
    </ligand>
</feature>
<dbReference type="NCBIfam" id="TIGR00055">
    <property type="entry name" value="uppS"/>
    <property type="match status" value="1"/>
</dbReference>
<organism evidence="3">
    <name type="scientific">Caldicellulosiruptor owensensis</name>
    <dbReference type="NCBI Taxonomy" id="55205"/>
    <lineage>
        <taxon>Bacteria</taxon>
        <taxon>Bacillati</taxon>
        <taxon>Bacillota</taxon>
        <taxon>Bacillota incertae sedis</taxon>
        <taxon>Caldicellulosiruptorales</taxon>
        <taxon>Caldicellulosiruptoraceae</taxon>
        <taxon>Caldicellulosiruptor</taxon>
    </lineage>
</organism>
<proteinExistence type="inferred from homology"/>
<dbReference type="PANTHER" id="PTHR10291:SF0">
    <property type="entry name" value="DEHYDRODOLICHYL DIPHOSPHATE SYNTHASE 2"/>
    <property type="match status" value="1"/>
</dbReference>
<comment type="function">
    <text evidence="2">Catalyzes the condensation of isopentenyl diphosphate (IPP) with allylic pyrophosphates generating different type of terpenoids.</text>
</comment>
<feature type="binding site" evidence="2">
    <location>
        <position position="75"/>
    </location>
    <ligand>
        <name>substrate</name>
    </ligand>
</feature>
<feature type="binding site" evidence="2">
    <location>
        <begin position="27"/>
        <end position="30"/>
    </location>
    <ligand>
        <name>substrate</name>
    </ligand>
</feature>
<dbReference type="CDD" id="cd00475">
    <property type="entry name" value="Cis_IPPS"/>
    <property type="match status" value="1"/>
</dbReference>
<evidence type="ECO:0000256" key="2">
    <source>
        <dbReference type="HAMAP-Rule" id="MF_01139"/>
    </source>
</evidence>
<comment type="cofactor">
    <cofactor evidence="2">
        <name>Mg(2+)</name>
        <dbReference type="ChEBI" id="CHEBI:18420"/>
    </cofactor>
    <text evidence="2">Binds 2 magnesium ions per subunit.</text>
</comment>
<dbReference type="GO" id="GO:0045547">
    <property type="term" value="F:ditrans,polycis-polyprenyl diphosphate synthase [(2E,6E)-farnesyl diphosphate specific] activity"/>
    <property type="evidence" value="ECO:0007669"/>
    <property type="project" value="TreeGrafter"/>
</dbReference>
<protein>
    <recommendedName>
        <fullName evidence="2">Isoprenyl transferase</fullName>
        <ecNumber evidence="2">2.5.1.-</ecNumber>
    </recommendedName>
</protein>
<evidence type="ECO:0000313" key="3">
    <source>
        <dbReference type="EMBL" id="HHS01262.1"/>
    </source>
</evidence>
<dbReference type="SUPFAM" id="SSF64005">
    <property type="entry name" value="Undecaprenyl diphosphate synthase"/>
    <property type="match status" value="1"/>
</dbReference>
<feature type="binding site" evidence="2">
    <location>
        <begin position="201"/>
        <end position="203"/>
    </location>
    <ligand>
        <name>substrate</name>
    </ligand>
</feature>
<feature type="binding site" evidence="2">
    <location>
        <begin position="71"/>
        <end position="73"/>
    </location>
    <ligand>
        <name>substrate</name>
    </ligand>
</feature>
<dbReference type="PANTHER" id="PTHR10291">
    <property type="entry name" value="DEHYDRODOLICHYL DIPHOSPHATE SYNTHASE FAMILY MEMBER"/>
    <property type="match status" value="1"/>
</dbReference>
<accession>A0A7C5V4U7</accession>
<keyword evidence="1 2" id="KW-0808">Transferase</keyword>
<feature type="binding site" evidence="2">
    <location>
        <position position="31"/>
    </location>
    <ligand>
        <name>substrate</name>
    </ligand>
</feature>
<keyword evidence="2" id="KW-0479">Metal-binding</keyword>
<gene>
    <name evidence="3" type="ORF">ENL71_01795</name>
</gene>
<dbReference type="GO" id="GO:0000287">
    <property type="term" value="F:magnesium ion binding"/>
    <property type="evidence" value="ECO:0007669"/>
    <property type="project" value="UniProtKB-UniRule"/>
</dbReference>
<comment type="caution">
    <text evidence="3">The sequence shown here is derived from an EMBL/GenBank/DDBJ whole genome shotgun (WGS) entry which is preliminary data.</text>
</comment>
<dbReference type="HAMAP" id="MF_01139">
    <property type="entry name" value="ISPT"/>
    <property type="match status" value="1"/>
</dbReference>
<feature type="binding site" evidence="2">
    <location>
        <position position="195"/>
    </location>
    <ligand>
        <name>substrate</name>
    </ligand>
</feature>
<comment type="similarity">
    <text evidence="2">Belongs to the UPP synthase family.</text>
</comment>
<dbReference type="InterPro" id="IPR001441">
    <property type="entry name" value="UPP_synth-like"/>
</dbReference>
<keyword evidence="2" id="KW-0460">Magnesium</keyword>
<feature type="binding site" evidence="2">
    <location>
        <position position="214"/>
    </location>
    <ligand>
        <name>Mg(2+)</name>
        <dbReference type="ChEBI" id="CHEBI:18420"/>
    </ligand>
</feature>
<sequence>MLEFLKRKKIKIEKEKMPQHIAIIMDGNGRWAKKRGLPRSAGHRFGAQKLKEIVLFADEIGLKYLTVYAFSTENWKRPKDEVENLMNLLREFFDTEIENLIKKTQIRIRVIGDISKLDKDIQERIVSAEGRTKDKRGLCVVIALNYGGRQEIINAVKNLALDIKSGKIDIEDVDEELFKKYLYTYDIPDPDLLIRPSGEMRVSNFLLWQISYAEFWFSNVLWPDFKKEHLLKAIEDYQKRDRRFGGVK</sequence>
<dbReference type="EMBL" id="DRUZ01000025">
    <property type="protein sequence ID" value="HHS01262.1"/>
    <property type="molecule type" value="Genomic_DNA"/>
</dbReference>
<name>A0A7C5V4U7_9FIRM</name>
<dbReference type="AlphaFoldDB" id="A0A7C5V4U7"/>
<comment type="subunit">
    <text evidence="2">Homodimer.</text>
</comment>
<dbReference type="Gene3D" id="3.40.1180.10">
    <property type="entry name" value="Decaprenyl diphosphate synthase-like"/>
    <property type="match status" value="1"/>
</dbReference>
<dbReference type="EC" id="2.5.1.-" evidence="2"/>
<evidence type="ECO:0000256" key="1">
    <source>
        <dbReference type="ARBA" id="ARBA00022679"/>
    </source>
</evidence>
<feature type="binding site" evidence="2">
    <location>
        <position position="77"/>
    </location>
    <ligand>
        <name>substrate</name>
    </ligand>
</feature>
<dbReference type="NCBIfam" id="NF011405">
    <property type="entry name" value="PRK14830.1"/>
    <property type="match status" value="1"/>
</dbReference>
<feature type="binding site" evidence="2">
    <location>
        <position position="43"/>
    </location>
    <ligand>
        <name>substrate</name>
    </ligand>
</feature>
<reference evidence="3" key="1">
    <citation type="journal article" date="2020" name="mSystems">
        <title>Genome- and Community-Level Interaction Insights into Carbon Utilization and Element Cycling Functions of Hydrothermarchaeota in Hydrothermal Sediment.</title>
        <authorList>
            <person name="Zhou Z."/>
            <person name="Liu Y."/>
            <person name="Xu W."/>
            <person name="Pan J."/>
            <person name="Luo Z.H."/>
            <person name="Li M."/>
        </authorList>
    </citation>
    <scope>NUCLEOTIDE SEQUENCE [LARGE SCALE GENOMIC DNA]</scope>
    <source>
        <strain evidence="3">SpSt-102</strain>
    </source>
</reference>